<evidence type="ECO:0000313" key="2">
    <source>
        <dbReference type="Proteomes" id="UP000542353"/>
    </source>
</evidence>
<reference evidence="1 2" key="1">
    <citation type="submission" date="2020-08" db="EMBL/GenBank/DDBJ databases">
        <title>Genomic Encyclopedia of Type Strains, Phase IV (KMG-IV): sequencing the most valuable type-strain genomes for metagenomic binning, comparative biology and taxonomic classification.</title>
        <authorList>
            <person name="Goeker M."/>
        </authorList>
    </citation>
    <scope>NUCLEOTIDE SEQUENCE [LARGE SCALE GENOMIC DNA]</scope>
    <source>
        <strain evidence="1 2">DSM 12706</strain>
    </source>
</reference>
<evidence type="ECO:0000313" key="1">
    <source>
        <dbReference type="EMBL" id="MBB5049366.1"/>
    </source>
</evidence>
<protein>
    <submittedName>
        <fullName evidence="1">Uncharacterized protein</fullName>
    </submittedName>
</protein>
<gene>
    <name evidence="1" type="ORF">HNR60_004143</name>
</gene>
<dbReference type="AlphaFoldDB" id="A0A7W7Z7C2"/>
<proteinExistence type="predicted"/>
<dbReference type="Proteomes" id="UP000542353">
    <property type="component" value="Unassembled WGS sequence"/>
</dbReference>
<organism evidence="1 2">
    <name type="scientific">Rhodopseudomonas rhenobacensis</name>
    <dbReference type="NCBI Taxonomy" id="87461"/>
    <lineage>
        <taxon>Bacteria</taxon>
        <taxon>Pseudomonadati</taxon>
        <taxon>Pseudomonadota</taxon>
        <taxon>Alphaproteobacteria</taxon>
        <taxon>Hyphomicrobiales</taxon>
        <taxon>Nitrobacteraceae</taxon>
        <taxon>Rhodopseudomonas</taxon>
    </lineage>
</organism>
<dbReference type="RefSeq" id="WP_184261535.1">
    <property type="nucleotide sequence ID" value="NZ_JACHIH010000035.1"/>
</dbReference>
<dbReference type="InterPro" id="IPR016181">
    <property type="entry name" value="Acyl_CoA_acyltransferase"/>
</dbReference>
<dbReference type="EMBL" id="JACHIH010000035">
    <property type="protein sequence ID" value="MBB5049366.1"/>
    <property type="molecule type" value="Genomic_DNA"/>
</dbReference>
<comment type="caution">
    <text evidence="1">The sequence shown here is derived from an EMBL/GenBank/DDBJ whole genome shotgun (WGS) entry which is preliminary data.</text>
</comment>
<keyword evidence="2" id="KW-1185">Reference proteome</keyword>
<sequence length="370" mass="39724">MSQIRPLADADIAAVAGLFQRIFRDGRKPPSPALTAYLRQYYLASPLCESDIPSLVHVNDGGVSGFIGVNVVPMSYHGRKLRAAICSTMMVEHHGSDPMAGARLLKSLLAGPQDLSISETASAVSVQMWTRLRGIALTQYSLDWFRMIRPASFLLDFAATRIGAQRLLAPLARGIDALYLRRITGDEPRWSGVPAGWQPKRGLQVSEIDAAGFAALVEPLTAQFALRPDWRGDQLGYILSEAANKADQGDAVFAAVTTSSGAPVGAFLYHVRSGQIARVIQVLAKPGQAGVVLDCLIGDATARGAAGLRGRTQPALLDEMLSRRIAFAHGGATVVHSRDDALVEAFRRSQGFANGLVGEHWSRLIGGRFD</sequence>
<accession>A0A7W7Z7C2</accession>
<name>A0A7W7Z7C2_9BRAD</name>
<dbReference type="SUPFAM" id="SSF55729">
    <property type="entry name" value="Acyl-CoA N-acyltransferases (Nat)"/>
    <property type="match status" value="1"/>
</dbReference>